<dbReference type="EMBL" id="LQMQ01000022">
    <property type="protein sequence ID" value="KUO41396.1"/>
    <property type="molecule type" value="Genomic_DNA"/>
</dbReference>
<dbReference type="Gene3D" id="3.40.800.10">
    <property type="entry name" value="Ureohydrolase domain"/>
    <property type="match status" value="1"/>
</dbReference>
<dbReference type="Pfam" id="PF00491">
    <property type="entry name" value="Arginase"/>
    <property type="match status" value="1"/>
</dbReference>
<dbReference type="AlphaFoldDB" id="A0A147JXU4"/>
<dbReference type="InterPro" id="IPR023696">
    <property type="entry name" value="Ureohydrolase_dom_sf"/>
</dbReference>
<dbReference type="Proteomes" id="UP000074294">
    <property type="component" value="Unassembled WGS sequence"/>
</dbReference>
<sequence>MSKLRYRRSMERFQKLLVPTVYGDVPTFLGAPLARSKKDLRTADAAFLGMPSQGAEMLVGREVGINMMDTMRLRKASLKYGGYLPELDLDVFAKIKLVDCGDVPGFYPATQENRKQYFKLAEDSISGILQTGCIPLTIGSHPYLVAKSINRLGGGLGIIHLDAHADNMEVHEGGKWSLACWVARVAELKGVNMKNFVQIGMRGPRNFKEQMVWYRKKGATVFTSAEIGEKGIEEVTEEAIEIASDGAEHLFLNLDLDVLDLGAAPGLDEPLGITIADLLKITHEVGKKRVRAFNVEWIPTPAWEPYQLPAWPLYWITTWAILYLLAGVALSKR</sequence>
<organism evidence="5 6">
    <name type="scientific">Hadarchaeum yellowstonense</name>
    <dbReference type="NCBI Taxonomy" id="1776334"/>
    <lineage>
        <taxon>Archaea</taxon>
        <taxon>Methanobacteriati</taxon>
        <taxon>Candidatus Hadarchaeota</taxon>
        <taxon>Candidatus Hadarchaeia</taxon>
        <taxon>Candidatus Hadarchaeales</taxon>
        <taxon>Candidatus Hadarchaeaceae</taxon>
        <taxon>Candidatus Hadarchaeum</taxon>
    </lineage>
</organism>
<dbReference type="GO" id="GO:0046872">
    <property type="term" value="F:metal ion binding"/>
    <property type="evidence" value="ECO:0007669"/>
    <property type="project" value="UniProtKB-KW"/>
</dbReference>
<gene>
    <name evidence="5" type="ORF">APZ16_02540</name>
</gene>
<dbReference type="GO" id="GO:0008783">
    <property type="term" value="F:agmatinase activity"/>
    <property type="evidence" value="ECO:0007669"/>
    <property type="project" value="TreeGrafter"/>
</dbReference>
<feature type="transmembrane region" description="Helical" evidence="4">
    <location>
        <begin position="311"/>
        <end position="330"/>
    </location>
</feature>
<keyword evidence="2" id="KW-0378">Hydrolase</keyword>
<proteinExistence type="inferred from homology"/>
<name>A0A147JXU4_HADYE</name>
<evidence type="ECO:0000256" key="4">
    <source>
        <dbReference type="SAM" id="Phobius"/>
    </source>
</evidence>
<dbReference type="PANTHER" id="PTHR11358:SF26">
    <property type="entry name" value="GUANIDINO ACID HYDROLASE, MITOCHONDRIAL"/>
    <property type="match status" value="1"/>
</dbReference>
<dbReference type="STRING" id="1776334.APZ16_02540"/>
<dbReference type="GO" id="GO:0033389">
    <property type="term" value="P:putrescine biosynthetic process from arginine, via agmatine"/>
    <property type="evidence" value="ECO:0007669"/>
    <property type="project" value="TreeGrafter"/>
</dbReference>
<dbReference type="InterPro" id="IPR006035">
    <property type="entry name" value="Ureohydrolase"/>
</dbReference>
<evidence type="ECO:0008006" key="7">
    <source>
        <dbReference type="Google" id="ProtNLM"/>
    </source>
</evidence>
<accession>A0A147JXU4</accession>
<keyword evidence="4" id="KW-0472">Membrane</keyword>
<reference evidence="5 6" key="1">
    <citation type="journal article" date="2016" name="Nat. Microbiol.">
        <title>Genomic inference of the metabolism of cosmopolitan subsurface Archaea, Hadesarchaea.</title>
        <authorList>
            <person name="Baker B.J."/>
            <person name="Saw J.H."/>
            <person name="Lind A.E."/>
            <person name="Lazar C.S."/>
            <person name="Hinrichs K.-U."/>
            <person name="Teske A.P."/>
            <person name="Ettema T.J."/>
        </authorList>
    </citation>
    <scope>NUCLEOTIDE SEQUENCE [LARGE SCALE GENOMIC DNA]</scope>
</reference>
<dbReference type="SUPFAM" id="SSF52768">
    <property type="entry name" value="Arginase/deacetylase"/>
    <property type="match status" value="1"/>
</dbReference>
<evidence type="ECO:0000313" key="6">
    <source>
        <dbReference type="Proteomes" id="UP000074294"/>
    </source>
</evidence>
<evidence type="ECO:0000256" key="2">
    <source>
        <dbReference type="ARBA" id="ARBA00022801"/>
    </source>
</evidence>
<dbReference type="PANTHER" id="PTHR11358">
    <property type="entry name" value="ARGINASE/AGMATINASE"/>
    <property type="match status" value="1"/>
</dbReference>
<protein>
    <recommendedName>
        <fullName evidence="7">Agmatinase</fullName>
    </recommendedName>
</protein>
<evidence type="ECO:0000256" key="3">
    <source>
        <dbReference type="PROSITE-ProRule" id="PRU00742"/>
    </source>
</evidence>
<evidence type="ECO:0000313" key="5">
    <source>
        <dbReference type="EMBL" id="KUO41396.1"/>
    </source>
</evidence>
<keyword evidence="1" id="KW-0479">Metal-binding</keyword>
<keyword evidence="4" id="KW-0812">Transmembrane</keyword>
<evidence type="ECO:0000256" key="1">
    <source>
        <dbReference type="ARBA" id="ARBA00022723"/>
    </source>
</evidence>
<dbReference type="PROSITE" id="PS51409">
    <property type="entry name" value="ARGINASE_2"/>
    <property type="match status" value="1"/>
</dbReference>
<comment type="caution">
    <text evidence="5">The sequence shown here is derived from an EMBL/GenBank/DDBJ whole genome shotgun (WGS) entry which is preliminary data.</text>
</comment>
<comment type="similarity">
    <text evidence="3">Belongs to the arginase family.</text>
</comment>
<keyword evidence="4" id="KW-1133">Transmembrane helix</keyword>